<proteinExistence type="predicted"/>
<accession>A0AAV3Y1J9</accession>
<dbReference type="Proteomes" id="UP000735302">
    <property type="component" value="Unassembled WGS sequence"/>
</dbReference>
<protein>
    <submittedName>
        <fullName evidence="1">Transposable element tcb1 transposase</fullName>
    </submittedName>
</protein>
<sequence length="111" mass="12364">MQNNPGYILQQGDTPAYHARETQAYLAGQQIGVIQPWPAVSSGTNPIDYVWDILGLHTQEMNPKLQNNVQLIQSLTSAWNALIQDQIFNIVNSTRRRCQAVIATSGGHTLY</sequence>
<dbReference type="Gene3D" id="3.30.420.10">
    <property type="entry name" value="Ribonuclease H-like superfamily/Ribonuclease H"/>
    <property type="match status" value="1"/>
</dbReference>
<evidence type="ECO:0000313" key="2">
    <source>
        <dbReference type="Proteomes" id="UP000735302"/>
    </source>
</evidence>
<organism evidence="1 2">
    <name type="scientific">Plakobranchus ocellatus</name>
    <dbReference type="NCBI Taxonomy" id="259542"/>
    <lineage>
        <taxon>Eukaryota</taxon>
        <taxon>Metazoa</taxon>
        <taxon>Spiralia</taxon>
        <taxon>Lophotrochozoa</taxon>
        <taxon>Mollusca</taxon>
        <taxon>Gastropoda</taxon>
        <taxon>Heterobranchia</taxon>
        <taxon>Euthyneura</taxon>
        <taxon>Panpulmonata</taxon>
        <taxon>Sacoglossa</taxon>
        <taxon>Placobranchoidea</taxon>
        <taxon>Plakobranchidae</taxon>
        <taxon>Plakobranchus</taxon>
    </lineage>
</organism>
<name>A0AAV3Y1J9_9GAST</name>
<dbReference type="AlphaFoldDB" id="A0AAV3Y1J9"/>
<evidence type="ECO:0000313" key="1">
    <source>
        <dbReference type="EMBL" id="GFN76227.1"/>
    </source>
</evidence>
<keyword evidence="2" id="KW-1185">Reference proteome</keyword>
<dbReference type="GO" id="GO:0003676">
    <property type="term" value="F:nucleic acid binding"/>
    <property type="evidence" value="ECO:0007669"/>
    <property type="project" value="InterPro"/>
</dbReference>
<dbReference type="InterPro" id="IPR036397">
    <property type="entry name" value="RNaseH_sf"/>
</dbReference>
<reference evidence="1 2" key="1">
    <citation type="journal article" date="2021" name="Elife">
        <title>Chloroplast acquisition without the gene transfer in kleptoplastic sea slugs, Plakobranchus ocellatus.</title>
        <authorList>
            <person name="Maeda T."/>
            <person name="Takahashi S."/>
            <person name="Yoshida T."/>
            <person name="Shimamura S."/>
            <person name="Takaki Y."/>
            <person name="Nagai Y."/>
            <person name="Toyoda A."/>
            <person name="Suzuki Y."/>
            <person name="Arimoto A."/>
            <person name="Ishii H."/>
            <person name="Satoh N."/>
            <person name="Nishiyama T."/>
            <person name="Hasebe M."/>
            <person name="Maruyama T."/>
            <person name="Minagawa J."/>
            <person name="Obokata J."/>
            <person name="Shigenobu S."/>
        </authorList>
    </citation>
    <scope>NUCLEOTIDE SEQUENCE [LARGE SCALE GENOMIC DNA]</scope>
</reference>
<comment type="caution">
    <text evidence="1">The sequence shown here is derived from an EMBL/GenBank/DDBJ whole genome shotgun (WGS) entry which is preliminary data.</text>
</comment>
<dbReference type="EMBL" id="BLXT01000368">
    <property type="protein sequence ID" value="GFN76227.1"/>
    <property type="molecule type" value="Genomic_DNA"/>
</dbReference>
<gene>
    <name evidence="1" type="ORF">PoB_000273300</name>
</gene>